<keyword evidence="3 7" id="KW-0675">Receptor</keyword>
<keyword evidence="6" id="KW-1133">Transmembrane helix</keyword>
<evidence type="ECO:0000256" key="6">
    <source>
        <dbReference type="SAM" id="Phobius"/>
    </source>
</evidence>
<feature type="transmembrane region" description="Helical" evidence="6">
    <location>
        <begin position="170"/>
        <end position="190"/>
    </location>
</feature>
<gene>
    <name evidence="7" type="ORF">DAT39_019289</name>
</gene>
<organism evidence="7 8">
    <name type="scientific">Clarias magur</name>
    <name type="common">Asian catfish</name>
    <name type="synonym">Macropteronotus magur</name>
    <dbReference type="NCBI Taxonomy" id="1594786"/>
    <lineage>
        <taxon>Eukaryota</taxon>
        <taxon>Metazoa</taxon>
        <taxon>Chordata</taxon>
        <taxon>Craniata</taxon>
        <taxon>Vertebrata</taxon>
        <taxon>Euteleostomi</taxon>
        <taxon>Actinopterygii</taxon>
        <taxon>Neopterygii</taxon>
        <taxon>Teleostei</taxon>
        <taxon>Ostariophysi</taxon>
        <taxon>Siluriformes</taxon>
        <taxon>Clariidae</taxon>
        <taxon>Clarias</taxon>
    </lineage>
</organism>
<evidence type="ECO:0000256" key="3">
    <source>
        <dbReference type="ARBA" id="ARBA00023170"/>
    </source>
</evidence>
<evidence type="ECO:0000256" key="2">
    <source>
        <dbReference type="ARBA" id="ARBA00023040"/>
    </source>
</evidence>
<comment type="subcellular location">
    <subcellularLocation>
        <location evidence="1">Membrane</location>
        <topology evidence="1">Multi-pass membrane protein</topology>
    </subcellularLocation>
</comment>
<keyword evidence="4" id="KW-0325">Glycoprotein</keyword>
<sequence length="195" mass="21590">MFENLNTSMTNPSLDMEDPWGLTDYSVIVICNQVINLSVGLPLNCYILFLLFTQGAGKDLDVTFTVNQSASEILLSFTAPLSITCNVNADLCATKALGFFWGLSMSARCHLQCCLCLERYVAVVFPITFLKYNRMKYRLACAVVSWVVSLGCAVSSMASFPQLPFRTLAGIHGVIFMVDLFCFLFILKALRHPGP</sequence>
<comment type="caution">
    <text evidence="7">The sequence shown here is derived from an EMBL/GenBank/DDBJ whole genome shotgun (WGS) entry which is preliminary data.</text>
</comment>
<dbReference type="PANTHER" id="PTHR24232:SF85">
    <property type="entry name" value="G-PROTEIN COUPLED RECEPTOR 4"/>
    <property type="match status" value="1"/>
</dbReference>
<keyword evidence="6" id="KW-0812">Transmembrane</keyword>
<dbReference type="Gene3D" id="1.20.1070.10">
    <property type="entry name" value="Rhodopsin 7-helix transmembrane proteins"/>
    <property type="match status" value="1"/>
</dbReference>
<feature type="non-terminal residue" evidence="7">
    <location>
        <position position="195"/>
    </location>
</feature>
<dbReference type="EMBL" id="QNUK01000626">
    <property type="protein sequence ID" value="KAF5891008.1"/>
    <property type="molecule type" value="Genomic_DNA"/>
</dbReference>
<dbReference type="GO" id="GO:0005886">
    <property type="term" value="C:plasma membrane"/>
    <property type="evidence" value="ECO:0007669"/>
    <property type="project" value="TreeGrafter"/>
</dbReference>
<dbReference type="GO" id="GO:0035025">
    <property type="term" value="P:positive regulation of Rho protein signal transduction"/>
    <property type="evidence" value="ECO:0007669"/>
    <property type="project" value="TreeGrafter"/>
</dbReference>
<evidence type="ECO:0000256" key="4">
    <source>
        <dbReference type="ARBA" id="ARBA00023180"/>
    </source>
</evidence>
<keyword evidence="8" id="KW-1185">Reference proteome</keyword>
<feature type="transmembrane region" description="Helical" evidence="6">
    <location>
        <begin position="139"/>
        <end position="158"/>
    </location>
</feature>
<evidence type="ECO:0000256" key="5">
    <source>
        <dbReference type="ARBA" id="ARBA00023224"/>
    </source>
</evidence>
<reference evidence="7" key="1">
    <citation type="submission" date="2020-07" db="EMBL/GenBank/DDBJ databases">
        <title>Clarias magur genome sequencing, assembly and annotation.</title>
        <authorList>
            <person name="Kushwaha B."/>
            <person name="Kumar R."/>
            <person name="Das P."/>
            <person name="Joshi C.G."/>
            <person name="Kumar D."/>
            <person name="Nagpure N.S."/>
            <person name="Pandey M."/>
            <person name="Agarwal S."/>
            <person name="Srivastava S."/>
            <person name="Singh M."/>
            <person name="Sahoo L."/>
            <person name="Jayasankar P."/>
            <person name="Meher P.K."/>
            <person name="Koringa P.G."/>
            <person name="Iquebal M.A."/>
            <person name="Das S.P."/>
            <person name="Bit A."/>
            <person name="Patnaik S."/>
            <person name="Patel N."/>
            <person name="Shah T.M."/>
            <person name="Hinsu A."/>
            <person name="Jena J.K."/>
        </authorList>
    </citation>
    <scope>NUCLEOTIDE SEQUENCE</scope>
    <source>
        <strain evidence="7">CIFAMagur01</strain>
        <tissue evidence="7">Testis</tissue>
    </source>
</reference>
<dbReference type="SUPFAM" id="SSF81321">
    <property type="entry name" value="Family A G protein-coupled receptor-like"/>
    <property type="match status" value="1"/>
</dbReference>
<keyword evidence="6" id="KW-0472">Membrane</keyword>
<dbReference type="OrthoDB" id="8747610at2759"/>
<dbReference type="GO" id="GO:0004930">
    <property type="term" value="F:G protein-coupled receptor activity"/>
    <property type="evidence" value="ECO:0007669"/>
    <property type="project" value="UniProtKB-KW"/>
</dbReference>
<dbReference type="GO" id="GO:0007200">
    <property type="term" value="P:phospholipase C-activating G protein-coupled receptor signaling pathway"/>
    <property type="evidence" value="ECO:0007669"/>
    <property type="project" value="TreeGrafter"/>
</dbReference>
<keyword evidence="5" id="KW-0807">Transducer</keyword>
<proteinExistence type="predicted"/>
<evidence type="ECO:0000256" key="1">
    <source>
        <dbReference type="ARBA" id="ARBA00004141"/>
    </source>
</evidence>
<accession>A0A8J4TJN6</accession>
<dbReference type="AlphaFoldDB" id="A0A8J4TJN6"/>
<dbReference type="Proteomes" id="UP000727407">
    <property type="component" value="Unassembled WGS sequence"/>
</dbReference>
<keyword evidence="2" id="KW-0297">G-protein coupled receptor</keyword>
<evidence type="ECO:0000313" key="7">
    <source>
        <dbReference type="EMBL" id="KAF5891008.1"/>
    </source>
</evidence>
<evidence type="ECO:0000313" key="8">
    <source>
        <dbReference type="Proteomes" id="UP000727407"/>
    </source>
</evidence>
<dbReference type="PANTHER" id="PTHR24232">
    <property type="entry name" value="G-PROTEIN COUPLED RECEPTOR"/>
    <property type="match status" value="1"/>
</dbReference>
<protein>
    <submittedName>
        <fullName evidence="7">G-protein coupled receptor 35-like</fullName>
    </submittedName>
</protein>
<name>A0A8J4TJN6_CLAMG</name>